<evidence type="ECO:0000313" key="4">
    <source>
        <dbReference type="EMBL" id="WFD09159.1"/>
    </source>
</evidence>
<keyword evidence="4" id="KW-0132">Cell division</keyword>
<keyword evidence="3" id="KW-1133">Transmembrane helix</keyword>
<reference evidence="4 5" key="1">
    <citation type="submission" date="2023-03" db="EMBL/GenBank/DDBJ databases">
        <title>Complete genome sequence of Tepidibacter sp. SWIR-1, isolated from a deep-sea hydrothermal vent.</title>
        <authorList>
            <person name="Li X."/>
        </authorList>
    </citation>
    <scope>NUCLEOTIDE SEQUENCE [LARGE SCALE GENOMIC DNA]</scope>
    <source>
        <strain evidence="4 5">SWIR-1</strain>
    </source>
</reference>
<organism evidence="4 5">
    <name type="scientific">Tepidibacter hydrothermalis</name>
    <dbReference type="NCBI Taxonomy" id="3036126"/>
    <lineage>
        <taxon>Bacteria</taxon>
        <taxon>Bacillati</taxon>
        <taxon>Bacillota</taxon>
        <taxon>Clostridia</taxon>
        <taxon>Peptostreptococcales</taxon>
        <taxon>Peptostreptococcaceae</taxon>
        <taxon>Tepidibacter</taxon>
    </lineage>
</organism>
<feature type="region of interest" description="Disordered" evidence="2">
    <location>
        <begin position="1"/>
        <end position="38"/>
    </location>
</feature>
<dbReference type="InterPro" id="IPR007060">
    <property type="entry name" value="FtsL/DivIC"/>
</dbReference>
<dbReference type="Proteomes" id="UP001222800">
    <property type="component" value="Chromosome"/>
</dbReference>
<protein>
    <submittedName>
        <fullName evidence="4">Cell division protein FtsL</fullName>
    </submittedName>
</protein>
<evidence type="ECO:0000256" key="3">
    <source>
        <dbReference type="SAM" id="Phobius"/>
    </source>
</evidence>
<keyword evidence="5" id="KW-1185">Reference proteome</keyword>
<proteinExistence type="predicted"/>
<evidence type="ECO:0000256" key="1">
    <source>
        <dbReference type="SAM" id="Coils"/>
    </source>
</evidence>
<feature type="transmembrane region" description="Helical" evidence="3">
    <location>
        <begin position="43"/>
        <end position="62"/>
    </location>
</feature>
<dbReference type="EMBL" id="CP120733">
    <property type="protein sequence ID" value="WFD09159.1"/>
    <property type="molecule type" value="Genomic_DNA"/>
</dbReference>
<name>A0ABY8E8H6_9FIRM</name>
<evidence type="ECO:0000256" key="2">
    <source>
        <dbReference type="SAM" id="MobiDB-lite"/>
    </source>
</evidence>
<evidence type="ECO:0000313" key="5">
    <source>
        <dbReference type="Proteomes" id="UP001222800"/>
    </source>
</evidence>
<keyword evidence="4" id="KW-0131">Cell cycle</keyword>
<sequence length="128" mass="15239">MDKKGAVNLNEYKKKKKKQLKKKSQLDNINKIKKKRSKNKRKTIVYIVFVAIVLSIVITFMYRYSVISDLKYDIHSLDTELKNKKNEKKQLNFNLDELSRSGFIEKDAKERLNMNYPTEEQTVYINTD</sequence>
<dbReference type="GO" id="GO:0051301">
    <property type="term" value="P:cell division"/>
    <property type="evidence" value="ECO:0007669"/>
    <property type="project" value="UniProtKB-KW"/>
</dbReference>
<gene>
    <name evidence="4" type="ORF">P4S50_12270</name>
</gene>
<feature type="coiled-coil region" evidence="1">
    <location>
        <begin position="67"/>
        <end position="101"/>
    </location>
</feature>
<dbReference type="Pfam" id="PF04977">
    <property type="entry name" value="DivIC"/>
    <property type="match status" value="1"/>
</dbReference>
<accession>A0ABY8E8H6</accession>
<feature type="compositionally biased region" description="Basic residues" evidence="2">
    <location>
        <begin position="13"/>
        <end position="23"/>
    </location>
</feature>
<dbReference type="RefSeq" id="WP_277731080.1">
    <property type="nucleotide sequence ID" value="NZ_CP120733.1"/>
</dbReference>
<keyword evidence="3" id="KW-0472">Membrane</keyword>
<keyword evidence="1" id="KW-0175">Coiled coil</keyword>
<keyword evidence="3" id="KW-0812">Transmembrane</keyword>